<comment type="similarity">
    <text evidence="1 5">Belongs to the glutathione peroxidase family.</text>
</comment>
<organism evidence="7 8">
    <name type="scientific">Candidatus Tenderia electrophaga</name>
    <dbReference type="NCBI Taxonomy" id="1748243"/>
    <lineage>
        <taxon>Bacteria</taxon>
        <taxon>Pseudomonadati</taxon>
        <taxon>Pseudomonadota</taxon>
        <taxon>Gammaproteobacteria</taxon>
        <taxon>Candidatus Tenderiales</taxon>
        <taxon>Candidatus Tenderiaceae</taxon>
        <taxon>Candidatus Tenderia</taxon>
    </lineage>
</organism>
<dbReference type="STRING" id="1748243.Tel_05985"/>
<keyword evidence="6" id="KW-0732">Signal</keyword>
<dbReference type="PIRSF" id="PIRSF000303">
    <property type="entry name" value="Glutathion_perox"/>
    <property type="match status" value="1"/>
</dbReference>
<dbReference type="KEGG" id="tee:Tel_05985"/>
<feature type="signal peptide" evidence="6">
    <location>
        <begin position="1"/>
        <end position="23"/>
    </location>
</feature>
<proteinExistence type="inferred from homology"/>
<dbReference type="PANTHER" id="PTHR11592:SF40">
    <property type="entry name" value="THIOREDOXIN_GLUTATHIONE PEROXIDASE BTUE"/>
    <property type="match status" value="1"/>
</dbReference>
<evidence type="ECO:0000256" key="2">
    <source>
        <dbReference type="ARBA" id="ARBA00022559"/>
    </source>
</evidence>
<evidence type="ECO:0000256" key="5">
    <source>
        <dbReference type="RuleBase" id="RU000499"/>
    </source>
</evidence>
<dbReference type="AlphaFoldDB" id="A0A0S2TC47"/>
<accession>A0A0S2TC47</accession>
<protein>
    <recommendedName>
        <fullName evidence="5">Glutathione peroxidase</fullName>
    </recommendedName>
</protein>
<evidence type="ECO:0000256" key="4">
    <source>
        <dbReference type="PIRSR" id="PIRSR000303-1"/>
    </source>
</evidence>
<feature type="active site" evidence="4">
    <location>
        <position position="65"/>
    </location>
</feature>
<evidence type="ECO:0000256" key="6">
    <source>
        <dbReference type="SAM" id="SignalP"/>
    </source>
</evidence>
<dbReference type="SUPFAM" id="SSF52833">
    <property type="entry name" value="Thioredoxin-like"/>
    <property type="match status" value="1"/>
</dbReference>
<dbReference type="PANTHER" id="PTHR11592">
    <property type="entry name" value="GLUTATHIONE PEROXIDASE"/>
    <property type="match status" value="1"/>
</dbReference>
<dbReference type="CDD" id="cd00340">
    <property type="entry name" value="GSH_Peroxidase"/>
    <property type="match status" value="1"/>
</dbReference>
<dbReference type="GO" id="GO:0034599">
    <property type="term" value="P:cellular response to oxidative stress"/>
    <property type="evidence" value="ECO:0007669"/>
    <property type="project" value="TreeGrafter"/>
</dbReference>
<keyword evidence="8" id="KW-1185">Reference proteome</keyword>
<dbReference type="Pfam" id="PF00255">
    <property type="entry name" value="GSHPx"/>
    <property type="match status" value="1"/>
</dbReference>
<dbReference type="PROSITE" id="PS51355">
    <property type="entry name" value="GLUTATHIONE_PEROXID_3"/>
    <property type="match status" value="1"/>
</dbReference>
<name>A0A0S2TC47_9GAMM</name>
<gene>
    <name evidence="7" type="ORF">Tel_05985</name>
</gene>
<evidence type="ECO:0000256" key="1">
    <source>
        <dbReference type="ARBA" id="ARBA00006926"/>
    </source>
</evidence>
<dbReference type="InterPro" id="IPR000889">
    <property type="entry name" value="Glutathione_peroxidase"/>
</dbReference>
<evidence type="ECO:0000313" key="7">
    <source>
        <dbReference type="EMBL" id="ALP52737.1"/>
    </source>
</evidence>
<keyword evidence="3 5" id="KW-0560">Oxidoreductase</keyword>
<feature type="chain" id="PRO_5006604890" description="Glutathione peroxidase" evidence="6">
    <location>
        <begin position="24"/>
        <end position="185"/>
    </location>
</feature>
<dbReference type="Proteomes" id="UP000055136">
    <property type="component" value="Chromosome"/>
</dbReference>
<dbReference type="GO" id="GO:0004601">
    <property type="term" value="F:peroxidase activity"/>
    <property type="evidence" value="ECO:0007669"/>
    <property type="project" value="UniProtKB-KW"/>
</dbReference>
<dbReference type="PRINTS" id="PR01011">
    <property type="entry name" value="GLUTPROXDASE"/>
</dbReference>
<reference evidence="7" key="1">
    <citation type="submission" date="2015-10" db="EMBL/GenBank/DDBJ databases">
        <title>Description of Candidatus Tenderia electrophaga gen. nov, sp. nov., an Uncultivated Electroautotroph from a Biocathode Enrichment.</title>
        <authorList>
            <person name="Eddie B.J."/>
            <person name="Malanoski A.P."/>
            <person name="Wang Z."/>
            <person name="Hall R.J."/>
            <person name="Oh S.D."/>
            <person name="Heiner C."/>
            <person name="Lin B."/>
            <person name="Strycharz-Glaven S.M."/>
        </authorList>
    </citation>
    <scope>NUCLEOTIDE SEQUENCE [LARGE SCALE GENOMIC DNA]</scope>
    <source>
        <strain evidence="7">NRL1</strain>
    </source>
</reference>
<keyword evidence="2 5" id="KW-0575">Peroxidase</keyword>
<dbReference type="EMBL" id="CP013099">
    <property type="protein sequence ID" value="ALP52737.1"/>
    <property type="molecule type" value="Genomic_DNA"/>
</dbReference>
<evidence type="ECO:0000313" key="8">
    <source>
        <dbReference type="Proteomes" id="UP000055136"/>
    </source>
</evidence>
<sequence>MKHSSKIFFTWVAGLVLAGTVSAADTVCSEVLDFERKPLAGEGSINLCEHYRGKVIVVVNTASKCGYTYQYEGLEQLYSRYEAQGLVVLGFPSNDFANQEPGSADQIKTFCRLTYGVKFPMFAKTRVARGTDDPLFRALARHAGEYPQWNFHKYLIDRQGRVAASYASKVEPLGGELEAAVKGLL</sequence>
<dbReference type="InterPro" id="IPR029759">
    <property type="entry name" value="GPX_AS"/>
</dbReference>
<evidence type="ECO:0000256" key="3">
    <source>
        <dbReference type="ARBA" id="ARBA00023002"/>
    </source>
</evidence>
<dbReference type="InterPro" id="IPR036249">
    <property type="entry name" value="Thioredoxin-like_sf"/>
</dbReference>
<dbReference type="PROSITE" id="PS00460">
    <property type="entry name" value="GLUTATHIONE_PEROXID_1"/>
    <property type="match status" value="1"/>
</dbReference>
<dbReference type="Gene3D" id="3.40.30.10">
    <property type="entry name" value="Glutaredoxin"/>
    <property type="match status" value="1"/>
</dbReference>